<proteinExistence type="predicted"/>
<sequence length="155" mass="17200">MNRSPRYWPRACCPLPWPLPPVAARSSSESDIKTKNTDLVLFGRLFTPALPRDSRPFPHESRTNPRWIVGFCGGRRWGVSGERRRVWGASLRTKGRGGEEDKSFNQLHRGSHLPVSTEPLVGKSSFEGKLGNVLLLGTHSVRLSSKAPETIAANT</sequence>
<keyword evidence="2" id="KW-1185">Reference proteome</keyword>
<dbReference type="Proteomes" id="UP001154282">
    <property type="component" value="Unassembled WGS sequence"/>
</dbReference>
<dbReference type="AlphaFoldDB" id="A0AAV0GQ95"/>
<evidence type="ECO:0000313" key="1">
    <source>
        <dbReference type="EMBL" id="CAI0374553.1"/>
    </source>
</evidence>
<organism evidence="1 2">
    <name type="scientific">Linum tenue</name>
    <dbReference type="NCBI Taxonomy" id="586396"/>
    <lineage>
        <taxon>Eukaryota</taxon>
        <taxon>Viridiplantae</taxon>
        <taxon>Streptophyta</taxon>
        <taxon>Embryophyta</taxon>
        <taxon>Tracheophyta</taxon>
        <taxon>Spermatophyta</taxon>
        <taxon>Magnoliopsida</taxon>
        <taxon>eudicotyledons</taxon>
        <taxon>Gunneridae</taxon>
        <taxon>Pentapetalae</taxon>
        <taxon>rosids</taxon>
        <taxon>fabids</taxon>
        <taxon>Malpighiales</taxon>
        <taxon>Linaceae</taxon>
        <taxon>Linum</taxon>
    </lineage>
</organism>
<protein>
    <submittedName>
        <fullName evidence="1">Uncharacterized protein</fullName>
    </submittedName>
</protein>
<dbReference type="EMBL" id="CAMGYJ010000002">
    <property type="protein sequence ID" value="CAI0374553.1"/>
    <property type="molecule type" value="Genomic_DNA"/>
</dbReference>
<comment type="caution">
    <text evidence="1">The sequence shown here is derived from an EMBL/GenBank/DDBJ whole genome shotgun (WGS) entry which is preliminary data.</text>
</comment>
<reference evidence="1" key="1">
    <citation type="submission" date="2022-08" db="EMBL/GenBank/DDBJ databases">
        <authorList>
            <person name="Gutierrez-Valencia J."/>
        </authorList>
    </citation>
    <scope>NUCLEOTIDE SEQUENCE</scope>
</reference>
<name>A0AAV0GQ95_9ROSI</name>
<gene>
    <name evidence="1" type="ORF">LITE_LOCUS246</name>
</gene>
<evidence type="ECO:0000313" key="2">
    <source>
        <dbReference type="Proteomes" id="UP001154282"/>
    </source>
</evidence>
<accession>A0AAV0GQ95</accession>